<evidence type="ECO:0000313" key="1">
    <source>
        <dbReference type="EMBL" id="KAF2432641.1"/>
    </source>
</evidence>
<keyword evidence="2" id="KW-1185">Reference proteome</keyword>
<proteinExistence type="predicted"/>
<protein>
    <submittedName>
        <fullName evidence="1">Uncharacterized protein</fullName>
    </submittedName>
</protein>
<organism evidence="1 2">
    <name type="scientific">Tothia fuscella</name>
    <dbReference type="NCBI Taxonomy" id="1048955"/>
    <lineage>
        <taxon>Eukaryota</taxon>
        <taxon>Fungi</taxon>
        <taxon>Dikarya</taxon>
        <taxon>Ascomycota</taxon>
        <taxon>Pezizomycotina</taxon>
        <taxon>Dothideomycetes</taxon>
        <taxon>Pleosporomycetidae</taxon>
        <taxon>Venturiales</taxon>
        <taxon>Cylindrosympodiaceae</taxon>
        <taxon>Tothia</taxon>
    </lineage>
</organism>
<dbReference type="OrthoDB" id="5413827at2759"/>
<sequence length="275" mass="31793">MEQSTPVHETYDFEVPTTPLQASLLSLPSELRDLIYDQIVGVWPLEVLAAITNTGQHPPNELQFLLTNRQIYQEARVLAFRKLYLGETEQGCHLHFHAFEECKLKQRVTSLSELNRNFITEVTFTILIRVMSICRYSVFPGTSCCLKVLQLLPFLKKMKLYRTGHNSWGRWMVYRTCLQAIDMLKSLQQIEYWDDDSSTLELKVKDGYIADAHSYFALGYLADLRLEVTAGSYTGVRQHFALWLQRKLPDSYCYGAWDRLCSSDLAKLSEESVAR</sequence>
<comment type="caution">
    <text evidence="1">The sequence shown here is derived from an EMBL/GenBank/DDBJ whole genome shotgun (WGS) entry which is preliminary data.</text>
</comment>
<dbReference type="EMBL" id="MU007025">
    <property type="protein sequence ID" value="KAF2432641.1"/>
    <property type="molecule type" value="Genomic_DNA"/>
</dbReference>
<gene>
    <name evidence="1" type="ORF">EJ08DRAFT_658968</name>
</gene>
<dbReference type="Proteomes" id="UP000800235">
    <property type="component" value="Unassembled WGS sequence"/>
</dbReference>
<evidence type="ECO:0000313" key="2">
    <source>
        <dbReference type="Proteomes" id="UP000800235"/>
    </source>
</evidence>
<name>A0A9P4NWX3_9PEZI</name>
<accession>A0A9P4NWX3</accession>
<reference evidence="1" key="1">
    <citation type="journal article" date="2020" name="Stud. Mycol.">
        <title>101 Dothideomycetes genomes: a test case for predicting lifestyles and emergence of pathogens.</title>
        <authorList>
            <person name="Haridas S."/>
            <person name="Albert R."/>
            <person name="Binder M."/>
            <person name="Bloem J."/>
            <person name="Labutti K."/>
            <person name="Salamov A."/>
            <person name="Andreopoulos B."/>
            <person name="Baker S."/>
            <person name="Barry K."/>
            <person name="Bills G."/>
            <person name="Bluhm B."/>
            <person name="Cannon C."/>
            <person name="Castanera R."/>
            <person name="Culley D."/>
            <person name="Daum C."/>
            <person name="Ezra D."/>
            <person name="Gonzalez J."/>
            <person name="Henrissat B."/>
            <person name="Kuo A."/>
            <person name="Liang C."/>
            <person name="Lipzen A."/>
            <person name="Lutzoni F."/>
            <person name="Magnuson J."/>
            <person name="Mondo S."/>
            <person name="Nolan M."/>
            <person name="Ohm R."/>
            <person name="Pangilinan J."/>
            <person name="Park H.-J."/>
            <person name="Ramirez L."/>
            <person name="Alfaro M."/>
            <person name="Sun H."/>
            <person name="Tritt A."/>
            <person name="Yoshinaga Y."/>
            <person name="Zwiers L.-H."/>
            <person name="Turgeon B."/>
            <person name="Goodwin S."/>
            <person name="Spatafora J."/>
            <person name="Crous P."/>
            <person name="Grigoriev I."/>
        </authorList>
    </citation>
    <scope>NUCLEOTIDE SEQUENCE</scope>
    <source>
        <strain evidence="1">CBS 130266</strain>
    </source>
</reference>
<dbReference type="AlphaFoldDB" id="A0A9P4NWX3"/>